<gene>
    <name evidence="4" type="ORF">DNTS_001763</name>
</gene>
<organism evidence="4 5">
    <name type="scientific">Danionella cerebrum</name>
    <dbReference type="NCBI Taxonomy" id="2873325"/>
    <lineage>
        <taxon>Eukaryota</taxon>
        <taxon>Metazoa</taxon>
        <taxon>Chordata</taxon>
        <taxon>Craniata</taxon>
        <taxon>Vertebrata</taxon>
        <taxon>Euteleostomi</taxon>
        <taxon>Actinopterygii</taxon>
        <taxon>Neopterygii</taxon>
        <taxon>Teleostei</taxon>
        <taxon>Ostariophysi</taxon>
        <taxon>Cypriniformes</taxon>
        <taxon>Danionidae</taxon>
        <taxon>Danioninae</taxon>
        <taxon>Danionella</taxon>
    </lineage>
</organism>
<evidence type="ECO:0000256" key="3">
    <source>
        <dbReference type="SAM" id="SignalP"/>
    </source>
</evidence>
<feature type="compositionally biased region" description="Basic and acidic residues" evidence="1">
    <location>
        <begin position="236"/>
        <end position="249"/>
    </location>
</feature>
<sequence>MSSSSLLLFTGVLLVLTIDHMDTKFSNETIGAVTSDKRTKDNSNLLSTTPESTAVQSNRTDWNTSSEVESDSPTRPPPTSTKALTTSNVTEYYLKNHSQPRTKHPIHTASISISTTKAPQHVKNQGPFYVVILVIAVLVLTGVVVYFCLQKKSRRYSVDLHPKQDEAQIPLSAVEAEVFDTTSEKGLQTLTVEANKPVKDCETVKEAEKPNKGKDMSGAKKENQENLSSPAVTEIPVDKTEEQNERNGTDAEPAMSTKTSMESLDILNETNSDNTQTGG</sequence>
<evidence type="ECO:0000313" key="4">
    <source>
        <dbReference type="EMBL" id="TRY54792.1"/>
    </source>
</evidence>
<comment type="caution">
    <text evidence="4">The sequence shown here is derived from an EMBL/GenBank/DDBJ whole genome shotgun (WGS) entry which is preliminary data.</text>
</comment>
<evidence type="ECO:0000256" key="2">
    <source>
        <dbReference type="SAM" id="Phobius"/>
    </source>
</evidence>
<keyword evidence="2" id="KW-0812">Transmembrane</keyword>
<feature type="compositionally biased region" description="Basic and acidic residues" evidence="1">
    <location>
        <begin position="201"/>
        <end position="224"/>
    </location>
</feature>
<feature type="chain" id="PRO_5022216884" evidence="3">
    <location>
        <begin position="18"/>
        <end position="279"/>
    </location>
</feature>
<evidence type="ECO:0000256" key="1">
    <source>
        <dbReference type="SAM" id="MobiDB-lite"/>
    </source>
</evidence>
<feature type="signal peptide" evidence="3">
    <location>
        <begin position="1"/>
        <end position="17"/>
    </location>
</feature>
<feature type="compositionally biased region" description="Polar residues" evidence="1">
    <location>
        <begin position="42"/>
        <end position="67"/>
    </location>
</feature>
<proteinExistence type="predicted"/>
<dbReference type="Proteomes" id="UP000316079">
    <property type="component" value="Unassembled WGS sequence"/>
</dbReference>
<dbReference type="AlphaFoldDB" id="A0A553MNN8"/>
<feature type="region of interest" description="Disordered" evidence="1">
    <location>
        <begin position="36"/>
        <end position="86"/>
    </location>
</feature>
<reference evidence="4 5" key="1">
    <citation type="journal article" date="2019" name="Sci. Data">
        <title>Hybrid genome assembly and annotation of Danionella translucida.</title>
        <authorList>
            <person name="Kadobianskyi M."/>
            <person name="Schulze L."/>
            <person name="Schuelke M."/>
            <person name="Judkewitz B."/>
        </authorList>
    </citation>
    <scope>NUCLEOTIDE SEQUENCE [LARGE SCALE GENOMIC DNA]</scope>
    <source>
        <strain evidence="4 5">Bolton</strain>
    </source>
</reference>
<keyword evidence="3" id="KW-0732">Signal</keyword>
<keyword evidence="2" id="KW-1133">Transmembrane helix</keyword>
<feature type="compositionally biased region" description="Polar residues" evidence="1">
    <location>
        <begin position="256"/>
        <end position="279"/>
    </location>
</feature>
<accession>A0A553MNN8</accession>
<keyword evidence="5" id="KW-1185">Reference proteome</keyword>
<feature type="region of interest" description="Disordered" evidence="1">
    <location>
        <begin position="201"/>
        <end position="279"/>
    </location>
</feature>
<keyword evidence="2" id="KW-0472">Membrane</keyword>
<protein>
    <submittedName>
        <fullName evidence="4">Uncharacterized protein</fullName>
    </submittedName>
</protein>
<evidence type="ECO:0000313" key="5">
    <source>
        <dbReference type="Proteomes" id="UP000316079"/>
    </source>
</evidence>
<name>A0A553MNN8_9TELE</name>
<dbReference type="EMBL" id="SRMA01027339">
    <property type="protein sequence ID" value="TRY54792.1"/>
    <property type="molecule type" value="Genomic_DNA"/>
</dbReference>
<feature type="transmembrane region" description="Helical" evidence="2">
    <location>
        <begin position="128"/>
        <end position="149"/>
    </location>
</feature>
<dbReference type="OrthoDB" id="8961221at2759"/>